<organism evidence="9 10">
    <name type="scientific">Frigidibacter albus</name>
    <dbReference type="NCBI Taxonomy" id="1465486"/>
    <lineage>
        <taxon>Bacteria</taxon>
        <taxon>Pseudomonadati</taxon>
        <taxon>Pseudomonadota</taxon>
        <taxon>Alphaproteobacteria</taxon>
        <taxon>Rhodobacterales</taxon>
        <taxon>Paracoccaceae</taxon>
        <taxon>Frigidibacter</taxon>
    </lineage>
</organism>
<dbReference type="Proteomes" id="UP000477083">
    <property type="component" value="Unassembled WGS sequence"/>
</dbReference>
<feature type="transmembrane region" description="Helical" evidence="8">
    <location>
        <begin position="119"/>
        <end position="137"/>
    </location>
</feature>
<comment type="caution">
    <text evidence="9">The sequence shown here is derived from an EMBL/GenBank/DDBJ whole genome shotgun (WGS) entry which is preliminary data.</text>
</comment>
<comment type="similarity">
    <text evidence="7">Belongs to the glycosyltransferase 87 family.</text>
</comment>
<evidence type="ECO:0000256" key="6">
    <source>
        <dbReference type="ARBA" id="ARBA00023136"/>
    </source>
</evidence>
<evidence type="ECO:0000256" key="8">
    <source>
        <dbReference type="SAM" id="Phobius"/>
    </source>
</evidence>
<evidence type="ECO:0000313" key="10">
    <source>
        <dbReference type="Proteomes" id="UP000477083"/>
    </source>
</evidence>
<feature type="transmembrane region" description="Helical" evidence="8">
    <location>
        <begin position="149"/>
        <end position="168"/>
    </location>
</feature>
<gene>
    <name evidence="9" type="ORF">GS660_07500</name>
</gene>
<evidence type="ECO:0000256" key="1">
    <source>
        <dbReference type="ARBA" id="ARBA00004651"/>
    </source>
</evidence>
<evidence type="ECO:0000313" key="9">
    <source>
        <dbReference type="EMBL" id="MZQ88942.1"/>
    </source>
</evidence>
<feature type="transmembrane region" description="Helical" evidence="8">
    <location>
        <begin position="20"/>
        <end position="38"/>
    </location>
</feature>
<keyword evidence="6 8" id="KW-0472">Membrane</keyword>
<dbReference type="GO" id="GO:0016758">
    <property type="term" value="F:hexosyltransferase activity"/>
    <property type="evidence" value="ECO:0007669"/>
    <property type="project" value="InterPro"/>
</dbReference>
<proteinExistence type="inferred from homology"/>
<sequence>MTQQALSFIQLPPGYARAASRLSLAILGAWVVMAFLAWRGEWPNDLAALWFAAHFLAEGQPDLVYAAPPLFFGSTAPEWQPYLDQLGAPGTAAAFPYIYPPLWAGLIAPLTKVMSAQTFFDAVLAAHLAMMAGSVLLAERLVRPAEVPYPVFILWGVSVLAFSVPAISGVSLNQPTITATFLILLAFRIMAQRPGRAGAALAVAAALKLTPAAFVLLMLARRRHRAAMAFAICAAGLALASLSLGGALHAAFLAQMNGASATTFWGLVNPSPRVLALLAADRLGASEPGGVQMLEVAGTGFIVPMPAWLGRAAALAALAVALPAAWLTLTRKGREADGLALLGMFTALFLFGPLNWQHYLLGPLLLVPALALALPMRLALPVLAAVWFASSAFWLQLSSAAPDRLLLVTLVATLTWSAVLALTLVALARLPRSR</sequence>
<dbReference type="AlphaFoldDB" id="A0A6L8VHB9"/>
<protein>
    <submittedName>
        <fullName evidence="9">DUF2029 domain-containing protein</fullName>
    </submittedName>
</protein>
<evidence type="ECO:0000256" key="5">
    <source>
        <dbReference type="ARBA" id="ARBA00022989"/>
    </source>
</evidence>
<dbReference type="GO" id="GO:0005886">
    <property type="term" value="C:plasma membrane"/>
    <property type="evidence" value="ECO:0007669"/>
    <property type="project" value="UniProtKB-SubCell"/>
</dbReference>
<feature type="transmembrane region" description="Helical" evidence="8">
    <location>
        <begin position="376"/>
        <end position="395"/>
    </location>
</feature>
<dbReference type="EMBL" id="WWNR01000004">
    <property type="protein sequence ID" value="MZQ88942.1"/>
    <property type="molecule type" value="Genomic_DNA"/>
</dbReference>
<comment type="subcellular location">
    <subcellularLocation>
        <location evidence="1">Cell membrane</location>
        <topology evidence="1">Multi-pass membrane protein</topology>
    </subcellularLocation>
</comment>
<keyword evidence="2" id="KW-1003">Cell membrane</keyword>
<evidence type="ECO:0000256" key="7">
    <source>
        <dbReference type="ARBA" id="ARBA00024033"/>
    </source>
</evidence>
<keyword evidence="5 8" id="KW-1133">Transmembrane helix</keyword>
<feature type="transmembrane region" description="Helical" evidence="8">
    <location>
        <begin position="407"/>
        <end position="428"/>
    </location>
</feature>
<evidence type="ECO:0000256" key="4">
    <source>
        <dbReference type="ARBA" id="ARBA00022692"/>
    </source>
</evidence>
<name>A0A6L8VHB9_9RHOB</name>
<accession>A0A6L8VHB9</accession>
<feature type="transmembrane region" description="Helical" evidence="8">
    <location>
        <begin position="197"/>
        <end position="220"/>
    </location>
</feature>
<keyword evidence="4 8" id="KW-0812">Transmembrane</keyword>
<dbReference type="RefSeq" id="WP_161345069.1">
    <property type="nucleotide sequence ID" value="NZ_BMGW01000004.1"/>
</dbReference>
<evidence type="ECO:0000256" key="2">
    <source>
        <dbReference type="ARBA" id="ARBA00022475"/>
    </source>
</evidence>
<feature type="transmembrane region" description="Helical" evidence="8">
    <location>
        <begin position="339"/>
        <end position="356"/>
    </location>
</feature>
<evidence type="ECO:0000256" key="3">
    <source>
        <dbReference type="ARBA" id="ARBA00022679"/>
    </source>
</evidence>
<dbReference type="OrthoDB" id="7865847at2"/>
<feature type="transmembrane region" description="Helical" evidence="8">
    <location>
        <begin position="308"/>
        <end position="327"/>
    </location>
</feature>
<feature type="transmembrane region" description="Helical" evidence="8">
    <location>
        <begin position="227"/>
        <end position="252"/>
    </location>
</feature>
<keyword evidence="3" id="KW-0808">Transferase</keyword>
<keyword evidence="10" id="KW-1185">Reference proteome</keyword>
<reference evidence="9 10" key="1">
    <citation type="submission" date="2020-01" db="EMBL/GenBank/DDBJ databases">
        <title>Frigidibacter albus SP32T (=CGMCC 1.13995T).</title>
        <authorList>
            <person name="Liao X."/>
        </authorList>
    </citation>
    <scope>NUCLEOTIDE SEQUENCE [LARGE SCALE GENOMIC DNA]</scope>
    <source>
        <strain evidence="9 10">SP32</strain>
    </source>
</reference>
<dbReference type="InterPro" id="IPR018584">
    <property type="entry name" value="GT87"/>
</dbReference>
<dbReference type="Pfam" id="PF09594">
    <property type="entry name" value="GT87"/>
    <property type="match status" value="1"/>
</dbReference>